<sequence length="187" mass="20824">MLSTISAAAGRLLISEPFMMDPNFKRSVIILTEYSADGAMGFILNHQGEYMLGDVLPDVSYSEMPVYDGGPVAQNTLHFIHCAPEKIEGGIEIAPGIYWGGDFELVKKLVSNYQLNDTEIKFFAGYSGWTAQQLDDEILADSWIVSDHFAPETLFSNEEQNLWKDVIKGLGQRYAHIANFPEDPALN</sequence>
<organism evidence="2 3">
    <name type="scientific">Mucilaginibacter dorajii</name>
    <dbReference type="NCBI Taxonomy" id="692994"/>
    <lineage>
        <taxon>Bacteria</taxon>
        <taxon>Pseudomonadati</taxon>
        <taxon>Bacteroidota</taxon>
        <taxon>Sphingobacteriia</taxon>
        <taxon>Sphingobacteriales</taxon>
        <taxon>Sphingobacteriaceae</taxon>
        <taxon>Mucilaginibacter</taxon>
    </lineage>
</organism>
<dbReference type="SUPFAM" id="SSF143456">
    <property type="entry name" value="VC0467-like"/>
    <property type="match status" value="1"/>
</dbReference>
<dbReference type="PANTHER" id="PTHR30327:SF1">
    <property type="entry name" value="UPF0301 PROTEIN YQGE"/>
    <property type="match status" value="1"/>
</dbReference>
<reference evidence="3" key="1">
    <citation type="journal article" date="2019" name="Int. J. Syst. Evol. Microbiol.">
        <title>The Global Catalogue of Microorganisms (GCM) 10K type strain sequencing project: providing services to taxonomists for standard genome sequencing and annotation.</title>
        <authorList>
            <consortium name="The Broad Institute Genomics Platform"/>
            <consortium name="The Broad Institute Genome Sequencing Center for Infectious Disease"/>
            <person name="Wu L."/>
            <person name="Ma J."/>
        </authorList>
    </citation>
    <scope>NUCLEOTIDE SEQUENCE [LARGE SCALE GENOMIC DNA]</scope>
    <source>
        <strain evidence="3">JCM 16601</strain>
    </source>
</reference>
<protein>
    <submittedName>
        <fullName evidence="2">YqgE/AlgH family protein</fullName>
    </submittedName>
</protein>
<gene>
    <name evidence="2" type="ORF">GCM10022210_34660</name>
</gene>
<comment type="caution">
    <text evidence="2">The sequence shown here is derived from an EMBL/GenBank/DDBJ whole genome shotgun (WGS) entry which is preliminary data.</text>
</comment>
<dbReference type="RefSeq" id="WP_259088340.1">
    <property type="nucleotide sequence ID" value="NZ_BAAAZC010000025.1"/>
</dbReference>
<dbReference type="Pfam" id="PF02622">
    <property type="entry name" value="DUF179"/>
    <property type="match status" value="1"/>
</dbReference>
<proteinExistence type="inferred from homology"/>
<evidence type="ECO:0000256" key="1">
    <source>
        <dbReference type="ARBA" id="ARBA00009600"/>
    </source>
</evidence>
<dbReference type="Proteomes" id="UP001500742">
    <property type="component" value="Unassembled WGS sequence"/>
</dbReference>
<evidence type="ECO:0000313" key="3">
    <source>
        <dbReference type="Proteomes" id="UP001500742"/>
    </source>
</evidence>
<accession>A0ABP7QDE4</accession>
<dbReference type="InterPro" id="IPR003774">
    <property type="entry name" value="AlgH-like"/>
</dbReference>
<keyword evidence="3" id="KW-1185">Reference proteome</keyword>
<comment type="similarity">
    <text evidence="1">Belongs to the UPF0301 (AlgH) family.</text>
</comment>
<dbReference type="PANTHER" id="PTHR30327">
    <property type="entry name" value="UNCHARACTERIZED PROTEIN YQGE"/>
    <property type="match status" value="1"/>
</dbReference>
<dbReference type="Gene3D" id="3.40.1740.10">
    <property type="entry name" value="VC0467-like"/>
    <property type="match status" value="1"/>
</dbReference>
<name>A0ABP7QDE4_9SPHI</name>
<evidence type="ECO:0000313" key="2">
    <source>
        <dbReference type="EMBL" id="GAA3980476.1"/>
    </source>
</evidence>
<dbReference type="EMBL" id="BAAAZC010000025">
    <property type="protein sequence ID" value="GAA3980476.1"/>
    <property type="molecule type" value="Genomic_DNA"/>
</dbReference>